<proteinExistence type="predicted"/>
<dbReference type="InParanoid" id="F4SBR5"/>
<dbReference type="RefSeq" id="XP_007418823.1">
    <property type="nucleotide sequence ID" value="XM_007418761.1"/>
</dbReference>
<dbReference type="GeneID" id="18925165"/>
<organism evidence="2">
    <name type="scientific">Melampsora larici-populina (strain 98AG31 / pathotype 3-4-7)</name>
    <name type="common">Poplar leaf rust fungus</name>
    <dbReference type="NCBI Taxonomy" id="747676"/>
    <lineage>
        <taxon>Eukaryota</taxon>
        <taxon>Fungi</taxon>
        <taxon>Dikarya</taxon>
        <taxon>Basidiomycota</taxon>
        <taxon>Pucciniomycotina</taxon>
        <taxon>Pucciniomycetes</taxon>
        <taxon>Pucciniales</taxon>
        <taxon>Melampsoraceae</taxon>
        <taxon>Melampsora</taxon>
    </lineage>
</organism>
<keyword evidence="2" id="KW-1185">Reference proteome</keyword>
<protein>
    <submittedName>
        <fullName evidence="1">Uncharacterized protein</fullName>
    </submittedName>
</protein>
<accession>F4SBR5</accession>
<evidence type="ECO:0000313" key="1">
    <source>
        <dbReference type="EMBL" id="EGF97911.1"/>
    </source>
</evidence>
<dbReference type="HOGENOM" id="CLU_1065893_0_0_1"/>
<evidence type="ECO:0000313" key="2">
    <source>
        <dbReference type="Proteomes" id="UP000001072"/>
    </source>
</evidence>
<name>F4SBR5_MELLP</name>
<dbReference type="EMBL" id="GL883193">
    <property type="protein sequence ID" value="EGF97911.1"/>
    <property type="molecule type" value="Genomic_DNA"/>
</dbReference>
<reference evidence="2" key="1">
    <citation type="journal article" date="2011" name="Proc. Natl. Acad. Sci. U.S.A.">
        <title>Obligate biotrophy features unraveled by the genomic analysis of rust fungi.</title>
        <authorList>
            <person name="Duplessis S."/>
            <person name="Cuomo C.A."/>
            <person name="Lin Y.-C."/>
            <person name="Aerts A."/>
            <person name="Tisserant E."/>
            <person name="Veneault-Fourrey C."/>
            <person name="Joly D.L."/>
            <person name="Hacquard S."/>
            <person name="Amselem J."/>
            <person name="Cantarel B.L."/>
            <person name="Chiu R."/>
            <person name="Coutinho P.M."/>
            <person name="Feau N."/>
            <person name="Field M."/>
            <person name="Frey P."/>
            <person name="Gelhaye E."/>
            <person name="Goldberg J."/>
            <person name="Grabherr M.G."/>
            <person name="Kodira C.D."/>
            <person name="Kohler A."/>
            <person name="Kuees U."/>
            <person name="Lindquist E.A."/>
            <person name="Lucas S.M."/>
            <person name="Mago R."/>
            <person name="Mauceli E."/>
            <person name="Morin E."/>
            <person name="Murat C."/>
            <person name="Pangilinan J.L."/>
            <person name="Park R."/>
            <person name="Pearson M."/>
            <person name="Quesneville H."/>
            <person name="Rouhier N."/>
            <person name="Sakthikumar S."/>
            <person name="Salamov A.A."/>
            <person name="Schmutz J."/>
            <person name="Selles B."/>
            <person name="Shapiro H."/>
            <person name="Tanguay P."/>
            <person name="Tuskan G.A."/>
            <person name="Henrissat B."/>
            <person name="Van de Peer Y."/>
            <person name="Rouze P."/>
            <person name="Ellis J.G."/>
            <person name="Dodds P.N."/>
            <person name="Schein J.E."/>
            <person name="Zhong S."/>
            <person name="Hamelin R.C."/>
            <person name="Grigoriev I.V."/>
            <person name="Szabo L.J."/>
            <person name="Martin F."/>
        </authorList>
    </citation>
    <scope>NUCLEOTIDE SEQUENCE [LARGE SCALE GENOMIC DNA]</scope>
    <source>
        <strain evidence="2">98AG31 / pathotype 3-4-7</strain>
    </source>
</reference>
<sequence>MLTKLLLSSQAHFVLFSNNLSIGYLSRYQELMAIRIQNVNITGNVYVEIKNIKNTRNRNRVRPRALINHSQDVDRCASPQIDRMHEPVNHVGQRRNPRRRAANTPPVARMHQPVNHVGQRRNPRRRAASVNHQHNRPIKRNLRMRVSLEEDPRFWRKALTLPDHLIQYMFPECSLWDYSTTRRVLRALIEHFDPGYYLRKRMSKTELVKTYQDVVYVSSDFYLLVTSHHDVQGVEVYLDLFEYGDEATLLTQCYFIHDLNH</sequence>
<dbReference type="VEuPathDB" id="FungiDB:MELLADRAFT_113985"/>
<dbReference type="AlphaFoldDB" id="F4SBR5"/>
<dbReference type="KEGG" id="mlr:MELLADRAFT_113985"/>
<gene>
    <name evidence="1" type="ORF">MELLADRAFT_113985</name>
</gene>
<dbReference type="Proteomes" id="UP000001072">
    <property type="component" value="Unassembled WGS sequence"/>
</dbReference>